<dbReference type="Proteomes" id="UP000033774">
    <property type="component" value="Unassembled WGS sequence"/>
</dbReference>
<dbReference type="RefSeq" id="WP_045774727.1">
    <property type="nucleotide sequence ID" value="NZ_LAJY01000077.1"/>
</dbReference>
<dbReference type="EMBL" id="LAJY01000077">
    <property type="protein sequence ID" value="KJV10578.1"/>
    <property type="molecule type" value="Genomic_DNA"/>
</dbReference>
<name>A0A0F3IVL3_9PROT</name>
<sequence>MQTAPSIRDRLRLLFAERTQAQGDLALTLGDLPMHAAHLSRRATGQDVSRLFANTPDLPGVIVQDEKKILGLITRRRFLENLSKPWAATST</sequence>
<evidence type="ECO:0008006" key="3">
    <source>
        <dbReference type="Google" id="ProtNLM"/>
    </source>
</evidence>
<proteinExistence type="predicted"/>
<keyword evidence="2" id="KW-1185">Reference proteome</keyword>
<protein>
    <recommendedName>
        <fullName evidence="3">CBS domain-containing protein</fullName>
    </recommendedName>
</protein>
<gene>
    <name evidence="1" type="ORF">VZ95_03995</name>
</gene>
<reference evidence="1 2" key="1">
    <citation type="submission" date="2015-03" db="EMBL/GenBank/DDBJ databases">
        <title>Draft genome sequence of Elstera litoralis.</title>
        <authorList>
            <person name="Rahalkar M.C."/>
            <person name="Dhakephalkar P.K."/>
            <person name="Pore S.D."/>
            <person name="Arora P."/>
            <person name="Kapse N.G."/>
            <person name="Pandit P.S."/>
        </authorList>
    </citation>
    <scope>NUCLEOTIDE SEQUENCE [LARGE SCALE GENOMIC DNA]</scope>
    <source>
        <strain evidence="1 2">Dia-1</strain>
    </source>
</reference>
<evidence type="ECO:0000313" key="1">
    <source>
        <dbReference type="EMBL" id="KJV10578.1"/>
    </source>
</evidence>
<organism evidence="1 2">
    <name type="scientific">Elstera litoralis</name>
    <dbReference type="NCBI Taxonomy" id="552518"/>
    <lineage>
        <taxon>Bacteria</taxon>
        <taxon>Pseudomonadati</taxon>
        <taxon>Pseudomonadota</taxon>
        <taxon>Alphaproteobacteria</taxon>
        <taxon>Rhodospirillales</taxon>
        <taxon>Rhodospirillaceae</taxon>
        <taxon>Elstera</taxon>
    </lineage>
</organism>
<evidence type="ECO:0000313" key="2">
    <source>
        <dbReference type="Proteomes" id="UP000033774"/>
    </source>
</evidence>
<accession>A0A0F3IVL3</accession>
<dbReference type="AlphaFoldDB" id="A0A0F3IVL3"/>
<comment type="caution">
    <text evidence="1">The sequence shown here is derived from an EMBL/GenBank/DDBJ whole genome shotgun (WGS) entry which is preliminary data.</text>
</comment>
<dbReference type="OrthoDB" id="440591at2"/>